<organism evidence="1 2">
    <name type="scientific">Hydrococcus rivularis NIES-593</name>
    <dbReference type="NCBI Taxonomy" id="1921803"/>
    <lineage>
        <taxon>Bacteria</taxon>
        <taxon>Bacillati</taxon>
        <taxon>Cyanobacteriota</taxon>
        <taxon>Cyanophyceae</taxon>
        <taxon>Pleurocapsales</taxon>
        <taxon>Hydrococcaceae</taxon>
        <taxon>Hydrococcus</taxon>
    </lineage>
</organism>
<dbReference type="STRING" id="1921803.NIES593_10285"/>
<proteinExistence type="predicted"/>
<sequence length="119" mass="13540">MEPDSLPTEVILTHPRQFLGKVCLDWMPQPGNYLELKGKTYAVLERHHHYQYKIGGYSLHKISLYVQSAKSPAEKSLIDGRWVVGDASCRFNAKSELLRCAVNPEGPCKGCRFYELLSK</sequence>
<dbReference type="RefSeq" id="WP_073599579.1">
    <property type="nucleotide sequence ID" value="NZ_MRCB01000010.1"/>
</dbReference>
<dbReference type="EMBL" id="MRCB01000010">
    <property type="protein sequence ID" value="OKH23305.1"/>
    <property type="molecule type" value="Genomic_DNA"/>
</dbReference>
<accession>A0A1U7HID2</accession>
<dbReference type="Pfam" id="PF20065">
    <property type="entry name" value="DUF6464"/>
    <property type="match status" value="1"/>
</dbReference>
<keyword evidence="2" id="KW-1185">Reference proteome</keyword>
<evidence type="ECO:0000313" key="1">
    <source>
        <dbReference type="EMBL" id="OKH23305.1"/>
    </source>
</evidence>
<comment type="caution">
    <text evidence="1">The sequence shown here is derived from an EMBL/GenBank/DDBJ whole genome shotgun (WGS) entry which is preliminary data.</text>
</comment>
<dbReference type="AlphaFoldDB" id="A0A1U7HID2"/>
<gene>
    <name evidence="1" type="ORF">NIES593_10285</name>
</gene>
<dbReference type="OrthoDB" id="458077at2"/>
<protein>
    <submittedName>
        <fullName evidence="1">Uncharacterized protein</fullName>
    </submittedName>
</protein>
<evidence type="ECO:0000313" key="2">
    <source>
        <dbReference type="Proteomes" id="UP000186868"/>
    </source>
</evidence>
<name>A0A1U7HID2_9CYAN</name>
<dbReference type="InterPro" id="IPR045589">
    <property type="entry name" value="DUF6464"/>
</dbReference>
<reference evidence="1 2" key="1">
    <citation type="submission" date="2016-11" db="EMBL/GenBank/DDBJ databases">
        <title>Draft Genome Sequences of Nine Cyanobacterial Strains from Diverse Habitats.</title>
        <authorList>
            <person name="Zhu T."/>
            <person name="Hou S."/>
            <person name="Lu X."/>
            <person name="Hess W.R."/>
        </authorList>
    </citation>
    <scope>NUCLEOTIDE SEQUENCE [LARGE SCALE GENOMIC DNA]</scope>
    <source>
        <strain evidence="1 2">NIES-593</strain>
    </source>
</reference>
<dbReference type="Proteomes" id="UP000186868">
    <property type="component" value="Unassembled WGS sequence"/>
</dbReference>